<evidence type="ECO:0000313" key="3">
    <source>
        <dbReference type="Proteomes" id="UP001317259"/>
    </source>
</evidence>
<dbReference type="Proteomes" id="UP001317259">
    <property type="component" value="Unassembled WGS sequence"/>
</dbReference>
<name>A0ABT0G9R3_9ACTN</name>
<keyword evidence="3" id="KW-1185">Reference proteome</keyword>
<protein>
    <submittedName>
        <fullName evidence="2">Uncharacterized protein</fullName>
    </submittedName>
</protein>
<accession>A0ABT0G9R3</accession>
<keyword evidence="1" id="KW-0732">Signal</keyword>
<dbReference type="EMBL" id="JAKRKC020000002">
    <property type="protein sequence ID" value="MCK2220828.1"/>
    <property type="molecule type" value="Genomic_DNA"/>
</dbReference>
<organism evidence="2 3">
    <name type="scientific">Actinomadura luzonensis</name>
    <dbReference type="NCBI Taxonomy" id="2805427"/>
    <lineage>
        <taxon>Bacteria</taxon>
        <taxon>Bacillati</taxon>
        <taxon>Actinomycetota</taxon>
        <taxon>Actinomycetes</taxon>
        <taxon>Streptosporangiales</taxon>
        <taxon>Thermomonosporaceae</taxon>
        <taxon>Actinomadura</taxon>
    </lineage>
</organism>
<reference evidence="2 3" key="1">
    <citation type="submission" date="2022-04" db="EMBL/GenBank/DDBJ databases">
        <title>Genome draft of Actinomadura sp. ATCC 31491.</title>
        <authorList>
            <person name="Shi X."/>
            <person name="Du Y."/>
        </authorList>
    </citation>
    <scope>NUCLEOTIDE SEQUENCE [LARGE SCALE GENOMIC DNA]</scope>
    <source>
        <strain evidence="2 3">ATCC 31491</strain>
    </source>
</reference>
<gene>
    <name evidence="2" type="ORF">MF672_044535</name>
</gene>
<comment type="caution">
    <text evidence="2">The sequence shown here is derived from an EMBL/GenBank/DDBJ whole genome shotgun (WGS) entry which is preliminary data.</text>
</comment>
<proteinExistence type="predicted"/>
<evidence type="ECO:0000313" key="2">
    <source>
        <dbReference type="EMBL" id="MCK2220828.1"/>
    </source>
</evidence>
<sequence length="117" mass="12509">MLKEICAVSALAAAALIPSIPSQAQAGPARDTVAATDCPTGHAPKCKWLEEGGKRCFYCRGKKGSGYKKQYCENKSSEATETECVTTKEPTATSPNRTCKTCTDAKTGRRISRQCDS</sequence>
<evidence type="ECO:0000256" key="1">
    <source>
        <dbReference type="SAM" id="SignalP"/>
    </source>
</evidence>
<feature type="signal peptide" evidence="1">
    <location>
        <begin position="1"/>
        <end position="24"/>
    </location>
</feature>
<feature type="chain" id="PRO_5045839872" evidence="1">
    <location>
        <begin position="25"/>
        <end position="117"/>
    </location>
</feature>
<dbReference type="RefSeq" id="WP_242381645.1">
    <property type="nucleotide sequence ID" value="NZ_JAKRKC020000002.1"/>
</dbReference>